<dbReference type="Pfam" id="PF11887">
    <property type="entry name" value="Mce4_CUP1"/>
    <property type="match status" value="1"/>
</dbReference>
<feature type="domain" description="Mammalian cell entry C-terminal" evidence="3">
    <location>
        <begin position="121"/>
        <end position="300"/>
    </location>
</feature>
<dbReference type="InterPro" id="IPR052336">
    <property type="entry name" value="MlaD_Phospholipid_Transporter"/>
</dbReference>
<evidence type="ECO:0000259" key="3">
    <source>
        <dbReference type="Pfam" id="PF11887"/>
    </source>
</evidence>
<protein>
    <submittedName>
        <fullName evidence="4">MCE family protein</fullName>
    </submittedName>
</protein>
<dbReference type="PRINTS" id="PR01782">
    <property type="entry name" value="MCEVIRFACTOR"/>
</dbReference>
<keyword evidence="1" id="KW-1133">Transmembrane helix</keyword>
<evidence type="ECO:0000256" key="1">
    <source>
        <dbReference type="SAM" id="Phobius"/>
    </source>
</evidence>
<gene>
    <name evidence="4" type="ORF">IQ251_13500</name>
</gene>
<dbReference type="RefSeq" id="WP_193928908.1">
    <property type="nucleotide sequence ID" value="NZ_JADEYC010000021.1"/>
</dbReference>
<dbReference type="Pfam" id="PF02470">
    <property type="entry name" value="MlaD"/>
    <property type="match status" value="1"/>
</dbReference>
<evidence type="ECO:0000313" key="4">
    <source>
        <dbReference type="EMBL" id="MBE9375462.1"/>
    </source>
</evidence>
<dbReference type="InterPro" id="IPR005693">
    <property type="entry name" value="Mce"/>
</dbReference>
<dbReference type="AlphaFoldDB" id="A0A929BDE8"/>
<dbReference type="PANTHER" id="PTHR33371:SF18">
    <property type="entry name" value="MCE-FAMILY PROTEIN MCE3C"/>
    <property type="match status" value="1"/>
</dbReference>
<dbReference type="Proteomes" id="UP000598360">
    <property type="component" value="Unassembled WGS sequence"/>
</dbReference>
<keyword evidence="5" id="KW-1185">Reference proteome</keyword>
<dbReference type="InterPro" id="IPR024516">
    <property type="entry name" value="Mce_C"/>
</dbReference>
<keyword evidence="1" id="KW-0472">Membrane</keyword>
<accession>A0A929BDE8</accession>
<keyword evidence="1" id="KW-0812">Transmembrane</keyword>
<evidence type="ECO:0000313" key="5">
    <source>
        <dbReference type="Proteomes" id="UP000598360"/>
    </source>
</evidence>
<feature type="transmembrane region" description="Helical" evidence="1">
    <location>
        <begin position="12"/>
        <end position="30"/>
    </location>
</feature>
<evidence type="ECO:0000259" key="2">
    <source>
        <dbReference type="Pfam" id="PF02470"/>
    </source>
</evidence>
<dbReference type="GO" id="GO:0005576">
    <property type="term" value="C:extracellular region"/>
    <property type="evidence" value="ECO:0007669"/>
    <property type="project" value="TreeGrafter"/>
</dbReference>
<dbReference type="PANTHER" id="PTHR33371">
    <property type="entry name" value="INTERMEMBRANE PHOSPHOLIPID TRANSPORT SYSTEM BINDING PROTEIN MLAD-RELATED"/>
    <property type="match status" value="1"/>
</dbReference>
<reference evidence="4" key="1">
    <citation type="submission" date="2020-10" db="EMBL/GenBank/DDBJ databases">
        <title>Diversity and distribution of actinomycetes associated with coral in the coast of Hainan.</title>
        <authorList>
            <person name="Li F."/>
        </authorList>
    </citation>
    <scope>NUCLEOTIDE SEQUENCE</scope>
    <source>
        <strain evidence="4">HNM0983</strain>
    </source>
</reference>
<dbReference type="EMBL" id="JADEYC010000021">
    <property type="protein sequence ID" value="MBE9375462.1"/>
    <property type="molecule type" value="Genomic_DNA"/>
</dbReference>
<sequence length="341" mass="37156">MKRIEERSKPAVGVVTLALIITVCVLAFFGRDLPVVGTGTGHEAYFAESAGLKPGNDVQVAGVKAGEVTGVELDGKRVLVDFRVEDARLGQQTRAGIEIKTLLGEKMLVLEPKGTGDLDEPIPVERTTAPFDIPDALDELTRTTEQLDTEQLAESFRTVSDTFRGADQHLGPAVEGLADLSETVASRDEQLGNLLQDTEGVTRIVAERDEQVSRLISDGNVLLEELQQRRQAIHELLTGTERLSRELRGLVADHEETLKPALQKMDQLTGMLSRNRDNIDKVISSMAPYVRGFNNTVGNGRWFDGYICGLLPPPVKIGPVETNTDTCELPVPQREVPAGGQ</sequence>
<name>A0A929BDE8_9PSEU</name>
<proteinExistence type="predicted"/>
<dbReference type="InterPro" id="IPR003399">
    <property type="entry name" value="Mce/MlaD"/>
</dbReference>
<organism evidence="4 5">
    <name type="scientific">Saccharopolyspora montiporae</name>
    <dbReference type="NCBI Taxonomy" id="2781240"/>
    <lineage>
        <taxon>Bacteria</taxon>
        <taxon>Bacillati</taxon>
        <taxon>Actinomycetota</taxon>
        <taxon>Actinomycetes</taxon>
        <taxon>Pseudonocardiales</taxon>
        <taxon>Pseudonocardiaceae</taxon>
        <taxon>Saccharopolyspora</taxon>
    </lineage>
</organism>
<dbReference type="NCBIfam" id="TIGR00996">
    <property type="entry name" value="Mtu_fam_mce"/>
    <property type="match status" value="1"/>
</dbReference>
<comment type="caution">
    <text evidence="4">The sequence shown here is derived from an EMBL/GenBank/DDBJ whole genome shotgun (WGS) entry which is preliminary data.</text>
</comment>
<feature type="domain" description="Mce/MlaD" evidence="2">
    <location>
        <begin position="43"/>
        <end position="112"/>
    </location>
</feature>